<dbReference type="STRING" id="229205.SAMN05444372_110141"/>
<keyword evidence="2" id="KW-1185">Reference proteome</keyword>
<reference evidence="2" key="1">
    <citation type="submission" date="2016-11" db="EMBL/GenBank/DDBJ databases">
        <authorList>
            <person name="Varghese N."/>
            <person name="Submissions S."/>
        </authorList>
    </citation>
    <scope>NUCLEOTIDE SEQUENCE [LARGE SCALE GENOMIC DNA]</scope>
    <source>
        <strain evidence="2">DSM 17659</strain>
    </source>
</reference>
<evidence type="ECO:0000313" key="1">
    <source>
        <dbReference type="EMBL" id="SHG84173.1"/>
    </source>
</evidence>
<gene>
    <name evidence="1" type="ORF">SAMN05444372_110141</name>
</gene>
<name>A0A1M5N5A3_9FLAO</name>
<sequence length="72" mass="8216">MCIAEAPPKGDRINIDLKISVTINKYNQIQLINATHRKRDEPNLSRIFQTAFQEFTILTGESANEILSENKN</sequence>
<proteinExistence type="predicted"/>
<organism evidence="1 2">
    <name type="scientific">Flavobacterium micromati</name>
    <dbReference type="NCBI Taxonomy" id="229205"/>
    <lineage>
        <taxon>Bacteria</taxon>
        <taxon>Pseudomonadati</taxon>
        <taxon>Bacteroidota</taxon>
        <taxon>Flavobacteriia</taxon>
        <taxon>Flavobacteriales</taxon>
        <taxon>Flavobacteriaceae</taxon>
        <taxon>Flavobacterium</taxon>
    </lineage>
</organism>
<dbReference type="AlphaFoldDB" id="A0A1M5N5A3"/>
<dbReference type="RefSeq" id="WP_073020619.1">
    <property type="nucleotide sequence ID" value="NZ_FQWF01000010.1"/>
</dbReference>
<dbReference type="Proteomes" id="UP000184020">
    <property type="component" value="Unassembled WGS sequence"/>
</dbReference>
<accession>A0A1M5N5A3</accession>
<evidence type="ECO:0000313" key="2">
    <source>
        <dbReference type="Proteomes" id="UP000184020"/>
    </source>
</evidence>
<protein>
    <submittedName>
        <fullName evidence="1">Uncharacterized protein</fullName>
    </submittedName>
</protein>
<dbReference type="EMBL" id="FQWF01000010">
    <property type="protein sequence ID" value="SHG84173.1"/>
    <property type="molecule type" value="Genomic_DNA"/>
</dbReference>